<name>A0A516X576_9ACTN</name>
<sequence>MQYELRTQVIEPRRHTFQNVIDRRGDEPASRYLEGTLDIEPRNVYHYRPTWTAEHELYDPNFTQLLLTDPYSFLDPRQYYYTPYVTNRAAHHDEFGKSLAYIEQRGLLAKMPEGWRSIVGSAVVPLRHYESGGQLVSVAGSRFAYGTSIEQCCSYASFDRIGNAQMLSRVGIALADGTSDMLQSAKIEWIEGAHLQPLRKLTEQIMVCDDWAESLLALDVTDSLLYEVVFRGLDEAALTTGGGAYSLVAQYFTAWFADQRRWLDALVKSWCTDDGHGAQNRQTLESILDRWRGRALEAVMPIAAFIDAQVDGVFAKDLLGDTHAHETDVWNTKLGAQA</sequence>
<reference evidence="5 6" key="2">
    <citation type="submission" date="2019-07" db="EMBL/GenBank/DDBJ databases">
        <authorList>
            <person name="Huang Y."/>
        </authorList>
    </citation>
    <scope>NUCLEOTIDE SEQUENCE [LARGE SCALE GENOMIC DNA]</scope>
    <source>
        <strain evidence="5 6">HY188</strain>
    </source>
</reference>
<proteinExistence type="predicted"/>
<dbReference type="KEGG" id="toy:FO059_13965"/>
<protein>
    <recommendedName>
        <fullName evidence="1">propane 2-monooxygenase</fullName>
        <ecNumber evidence="1">1.14.13.227</ecNumber>
    </recommendedName>
</protein>
<dbReference type="RefSeq" id="WP_143909622.1">
    <property type="nucleotide sequence ID" value="NZ_CP041765.1"/>
</dbReference>
<dbReference type="EC" id="1.14.13.227" evidence="1"/>
<dbReference type="Proteomes" id="UP000317344">
    <property type="component" value="Chromosome"/>
</dbReference>
<evidence type="ECO:0000256" key="1">
    <source>
        <dbReference type="ARBA" id="ARBA00012710"/>
    </source>
</evidence>
<dbReference type="SUPFAM" id="SSF47240">
    <property type="entry name" value="Ferritin-like"/>
    <property type="match status" value="1"/>
</dbReference>
<comment type="catalytic activity">
    <reaction evidence="4">
        <text>propane + NADH + O2 + H(+) = propan-2-ol + NAD(+) + H2O</text>
        <dbReference type="Rhea" id="RHEA:49992"/>
        <dbReference type="ChEBI" id="CHEBI:15377"/>
        <dbReference type="ChEBI" id="CHEBI:15378"/>
        <dbReference type="ChEBI" id="CHEBI:15379"/>
        <dbReference type="ChEBI" id="CHEBI:17824"/>
        <dbReference type="ChEBI" id="CHEBI:32879"/>
        <dbReference type="ChEBI" id="CHEBI:57540"/>
        <dbReference type="ChEBI" id="CHEBI:57945"/>
        <dbReference type="EC" id="1.14.13.227"/>
    </reaction>
</comment>
<dbReference type="InterPro" id="IPR003430">
    <property type="entry name" value="Phenol_Hydrox"/>
</dbReference>
<organism evidence="5 6">
    <name type="scientific">Tomitella fengzijianii</name>
    <dbReference type="NCBI Taxonomy" id="2597660"/>
    <lineage>
        <taxon>Bacteria</taxon>
        <taxon>Bacillati</taxon>
        <taxon>Actinomycetota</taxon>
        <taxon>Actinomycetes</taxon>
        <taxon>Mycobacteriales</taxon>
        <taxon>Tomitella</taxon>
    </lineage>
</organism>
<evidence type="ECO:0000256" key="4">
    <source>
        <dbReference type="ARBA" id="ARBA00048941"/>
    </source>
</evidence>
<dbReference type="Pfam" id="PF02332">
    <property type="entry name" value="Phenol_Hydrox"/>
    <property type="match status" value="1"/>
</dbReference>
<dbReference type="EMBL" id="CP041765">
    <property type="protein sequence ID" value="QDQ98215.1"/>
    <property type="molecule type" value="Genomic_DNA"/>
</dbReference>
<evidence type="ECO:0000313" key="5">
    <source>
        <dbReference type="EMBL" id="QDQ98215.1"/>
    </source>
</evidence>
<evidence type="ECO:0000256" key="3">
    <source>
        <dbReference type="ARBA" id="ARBA00023033"/>
    </source>
</evidence>
<dbReference type="AlphaFoldDB" id="A0A516X576"/>
<dbReference type="GO" id="GO:0004497">
    <property type="term" value="F:monooxygenase activity"/>
    <property type="evidence" value="ECO:0007669"/>
    <property type="project" value="UniProtKB-KW"/>
</dbReference>
<dbReference type="OrthoDB" id="9806768at2"/>
<keyword evidence="6" id="KW-1185">Reference proteome</keyword>
<reference evidence="5 6" key="1">
    <citation type="submission" date="2019-07" db="EMBL/GenBank/DDBJ databases">
        <title>Tomitella cavernea sp. nov., an actinomycete isolated from soil.</title>
        <authorList>
            <person name="Cheng J."/>
        </authorList>
    </citation>
    <scope>NUCLEOTIDE SEQUENCE [LARGE SCALE GENOMIC DNA]</scope>
    <source>
        <strain evidence="5 6">HY188</strain>
    </source>
</reference>
<keyword evidence="3 5" id="KW-0503">Monooxygenase</keyword>
<keyword evidence="2" id="KW-0560">Oxidoreductase</keyword>
<evidence type="ECO:0000256" key="2">
    <source>
        <dbReference type="ARBA" id="ARBA00023002"/>
    </source>
</evidence>
<evidence type="ECO:0000313" key="6">
    <source>
        <dbReference type="Proteomes" id="UP000317344"/>
    </source>
</evidence>
<dbReference type="InterPro" id="IPR009078">
    <property type="entry name" value="Ferritin-like_SF"/>
</dbReference>
<dbReference type="Gene3D" id="1.10.620.20">
    <property type="entry name" value="Ribonucleotide Reductase, subunit A"/>
    <property type="match status" value="1"/>
</dbReference>
<dbReference type="InterPro" id="IPR012348">
    <property type="entry name" value="RNR-like"/>
</dbReference>
<accession>A0A516X576</accession>
<gene>
    <name evidence="5" type="ORF">FO059_13965</name>
</gene>